<keyword evidence="1" id="KW-0812">Transmembrane</keyword>
<proteinExistence type="predicted"/>
<dbReference type="GO" id="GO:0043683">
    <property type="term" value="P:type IV pilus assembly"/>
    <property type="evidence" value="ECO:0007669"/>
    <property type="project" value="TreeGrafter"/>
</dbReference>
<dbReference type="PANTHER" id="PTHR40278">
    <property type="entry name" value="DNA UTILIZATION PROTEIN HOFN"/>
    <property type="match status" value="1"/>
</dbReference>
<sequence>MLRINLLPVRQLKKRAKARNQLIGMIIAFCCLLVFLGLVGVLQNRMINSLNNQIAQLNKQKDDFKPILAQIETMKKQKEELERKTAIINKLRAESSLTVRLLDDVAKNVDNKRLWLDSLSQQGPTLSLTGVALDNETVAQFMDKLKSSEFIVDVNLANSSLKVIAGRNLKSFVMTCTTTAQPPVEVAAAAKK</sequence>
<keyword evidence="1" id="KW-1133">Transmembrane helix</keyword>
<organism evidence="2 3">
    <name type="scientific">Desulfoprunum benzoelyticum</name>
    <dbReference type="NCBI Taxonomy" id="1506996"/>
    <lineage>
        <taxon>Bacteria</taxon>
        <taxon>Pseudomonadati</taxon>
        <taxon>Thermodesulfobacteriota</taxon>
        <taxon>Desulfobulbia</taxon>
        <taxon>Desulfobulbales</taxon>
        <taxon>Desulfobulbaceae</taxon>
        <taxon>Desulfoprunum</taxon>
    </lineage>
</organism>
<evidence type="ECO:0000313" key="3">
    <source>
        <dbReference type="Proteomes" id="UP000539642"/>
    </source>
</evidence>
<gene>
    <name evidence="2" type="ORF">HNQ81_001622</name>
</gene>
<dbReference type="EMBL" id="JACHEO010000007">
    <property type="protein sequence ID" value="MBB5347893.1"/>
    <property type="molecule type" value="Genomic_DNA"/>
</dbReference>
<dbReference type="PANTHER" id="PTHR40278:SF2">
    <property type="entry name" value="TYPE IV PILUS INNER MEMBRANE COMPONENT PILN"/>
    <property type="match status" value="1"/>
</dbReference>
<keyword evidence="1" id="KW-0472">Membrane</keyword>
<dbReference type="GO" id="GO:0043107">
    <property type="term" value="P:type IV pilus-dependent motility"/>
    <property type="evidence" value="ECO:0007669"/>
    <property type="project" value="TreeGrafter"/>
</dbReference>
<name>A0A840UT15_9BACT</name>
<reference evidence="2 3" key="1">
    <citation type="submission" date="2020-08" db="EMBL/GenBank/DDBJ databases">
        <title>Genomic Encyclopedia of Type Strains, Phase IV (KMG-IV): sequencing the most valuable type-strain genomes for metagenomic binning, comparative biology and taxonomic classification.</title>
        <authorList>
            <person name="Goeker M."/>
        </authorList>
    </citation>
    <scope>NUCLEOTIDE SEQUENCE [LARGE SCALE GENOMIC DNA]</scope>
    <source>
        <strain evidence="2 3">DSM 28570</strain>
    </source>
</reference>
<keyword evidence="3" id="KW-1185">Reference proteome</keyword>
<dbReference type="InterPro" id="IPR007813">
    <property type="entry name" value="PilN"/>
</dbReference>
<dbReference type="RefSeq" id="WP_183350119.1">
    <property type="nucleotide sequence ID" value="NZ_JACHEO010000007.1"/>
</dbReference>
<accession>A0A840UT15</accession>
<feature type="transmembrane region" description="Helical" evidence="1">
    <location>
        <begin position="21"/>
        <end position="42"/>
    </location>
</feature>
<dbReference type="Pfam" id="PF05137">
    <property type="entry name" value="PilN"/>
    <property type="match status" value="1"/>
</dbReference>
<comment type="caution">
    <text evidence="2">The sequence shown here is derived from an EMBL/GenBank/DDBJ whole genome shotgun (WGS) entry which is preliminary data.</text>
</comment>
<protein>
    <submittedName>
        <fullName evidence="2">Type IV pilus assembly protein PilN</fullName>
    </submittedName>
</protein>
<evidence type="ECO:0000256" key="1">
    <source>
        <dbReference type="SAM" id="Phobius"/>
    </source>
</evidence>
<dbReference type="Proteomes" id="UP000539642">
    <property type="component" value="Unassembled WGS sequence"/>
</dbReference>
<evidence type="ECO:0000313" key="2">
    <source>
        <dbReference type="EMBL" id="MBB5347893.1"/>
    </source>
</evidence>
<dbReference type="AlphaFoldDB" id="A0A840UT15"/>
<dbReference type="InterPro" id="IPR052534">
    <property type="entry name" value="Extracell_DNA_Util/SecSys_Comp"/>
</dbReference>